<name>A0A9X4NQN3_9BURK</name>
<dbReference type="AlphaFoldDB" id="A0A9X4NQN3"/>
<protein>
    <submittedName>
        <fullName evidence="1">Uncharacterized protein</fullName>
    </submittedName>
</protein>
<dbReference type="Proteomes" id="UP001152876">
    <property type="component" value="Unassembled WGS sequence"/>
</dbReference>
<reference evidence="1" key="1">
    <citation type="submission" date="2013-01" db="EMBL/GenBank/DDBJ databases">
        <title>Genome draft of Hydrogenophaga taeniospiralis 2K1.</title>
        <authorList>
            <person name="Gomila M."/>
            <person name="Lalucat J."/>
        </authorList>
    </citation>
    <scope>NUCLEOTIDE SEQUENCE</scope>
    <source>
        <strain evidence="1">CCUG 15921</strain>
    </source>
</reference>
<evidence type="ECO:0000313" key="2">
    <source>
        <dbReference type="Proteomes" id="UP001152876"/>
    </source>
</evidence>
<accession>A0A9X4NQN3</accession>
<comment type="caution">
    <text evidence="1">The sequence shown here is derived from an EMBL/GenBank/DDBJ whole genome shotgun (WGS) entry which is preliminary data.</text>
</comment>
<evidence type="ECO:0000313" key="1">
    <source>
        <dbReference type="EMBL" id="MDG5974819.1"/>
    </source>
</evidence>
<proteinExistence type="predicted"/>
<dbReference type="RefSeq" id="WP_068173825.1">
    <property type="nucleotide sequence ID" value="NZ_AOGK01000004.1"/>
</dbReference>
<sequence>MASVTAPTTLPLQALLRKVEEALQADAPGSRCRVHISLSAQLCPPVVFEAPKGIRWKERAWIAQRKAALHWGLAAEQADKMACVLSPTVHGLAAAMPGAMLELIRQWVGSQGWQCVAVEPMWSHLTLAHRQLLRHASGLELLEPDGGPVVLGAGVDGARVRLGWTSRSGDPASSTGGWKSCFEADAT</sequence>
<dbReference type="EMBL" id="AOGK01000004">
    <property type="protein sequence ID" value="MDG5974819.1"/>
    <property type="molecule type" value="Genomic_DNA"/>
</dbReference>
<keyword evidence="2" id="KW-1185">Reference proteome</keyword>
<gene>
    <name evidence="1" type="ORF">H010_06110</name>
</gene>
<organism evidence="1 2">
    <name type="scientific">Hydrogenophaga taeniospiralis CCUG 15921</name>
    <dbReference type="NCBI Taxonomy" id="1281780"/>
    <lineage>
        <taxon>Bacteria</taxon>
        <taxon>Pseudomonadati</taxon>
        <taxon>Pseudomonadota</taxon>
        <taxon>Betaproteobacteria</taxon>
        <taxon>Burkholderiales</taxon>
        <taxon>Comamonadaceae</taxon>
        <taxon>Hydrogenophaga</taxon>
    </lineage>
</organism>